<evidence type="ECO:0000313" key="6">
    <source>
        <dbReference type="Proteomes" id="UP001342418"/>
    </source>
</evidence>
<dbReference type="InterPro" id="IPR000835">
    <property type="entry name" value="HTH_MarR-typ"/>
</dbReference>
<dbReference type="Proteomes" id="UP001342418">
    <property type="component" value="Chromosome"/>
</dbReference>
<evidence type="ECO:0000256" key="3">
    <source>
        <dbReference type="ARBA" id="ARBA00023163"/>
    </source>
</evidence>
<feature type="domain" description="HTH marR-type" evidence="4">
    <location>
        <begin position="16"/>
        <end position="148"/>
    </location>
</feature>
<accession>A0ABY5MKE8</accession>
<reference evidence="5 6" key="1">
    <citation type="submission" date="2018-07" db="EMBL/GenBank/DDBJ databases">
        <title>Genome sequence of Nitratireductor thuwali#1536.</title>
        <authorList>
            <person name="Michoud G."/>
            <person name="Merlino G."/>
            <person name="Sefrji F.O."/>
            <person name="Daffonchio D."/>
        </authorList>
    </citation>
    <scope>NUCLEOTIDE SEQUENCE [LARGE SCALE GENOMIC DNA]</scope>
    <source>
        <strain evidence="6">Nit1536</strain>
    </source>
</reference>
<proteinExistence type="predicted"/>
<dbReference type="SMART" id="SM00347">
    <property type="entry name" value="HTH_MARR"/>
    <property type="match status" value="1"/>
</dbReference>
<gene>
    <name evidence="5" type="primary">slyA_1</name>
    <name evidence="5" type="ORF">NTH_00807</name>
</gene>
<protein>
    <submittedName>
        <fullName evidence="5">Transcriptional regulator SlyA</fullName>
    </submittedName>
</protein>
<dbReference type="InterPro" id="IPR036388">
    <property type="entry name" value="WH-like_DNA-bd_sf"/>
</dbReference>
<keyword evidence="6" id="KW-1185">Reference proteome</keyword>
<name>A0ABY5MKE8_9HYPH</name>
<sequence>MQFNYIASYTMSLDRQESAGYLTNWAARLFARAIDRRLKPLGLSSGYLPVFFALAGGKALTQKQLAKAASIEQPTMAATLSRMERDGLVERAPDPKDKRASLISLTPSARDKIEEVVAATRAVNGDALSDLSPDETEAYFAALKKIIASLERVAGERG</sequence>
<dbReference type="InterPro" id="IPR036390">
    <property type="entry name" value="WH_DNA-bd_sf"/>
</dbReference>
<dbReference type="Pfam" id="PF12802">
    <property type="entry name" value="MarR_2"/>
    <property type="match status" value="1"/>
</dbReference>
<dbReference type="PANTHER" id="PTHR42756">
    <property type="entry name" value="TRANSCRIPTIONAL REGULATOR, MARR"/>
    <property type="match status" value="1"/>
</dbReference>
<organism evidence="5 6">
    <name type="scientific">Nitratireductor thuwali</name>
    <dbReference type="NCBI Taxonomy" id="2267699"/>
    <lineage>
        <taxon>Bacteria</taxon>
        <taxon>Pseudomonadati</taxon>
        <taxon>Pseudomonadota</taxon>
        <taxon>Alphaproteobacteria</taxon>
        <taxon>Hyphomicrobiales</taxon>
        <taxon>Phyllobacteriaceae</taxon>
        <taxon>Nitratireductor</taxon>
    </lineage>
</organism>
<evidence type="ECO:0000256" key="2">
    <source>
        <dbReference type="ARBA" id="ARBA00023125"/>
    </source>
</evidence>
<evidence type="ECO:0000313" key="5">
    <source>
        <dbReference type="EMBL" id="UUP16361.1"/>
    </source>
</evidence>
<dbReference type="PRINTS" id="PR00598">
    <property type="entry name" value="HTHMARR"/>
</dbReference>
<keyword evidence="2" id="KW-0238">DNA-binding</keyword>
<evidence type="ECO:0000256" key="1">
    <source>
        <dbReference type="ARBA" id="ARBA00023015"/>
    </source>
</evidence>
<dbReference type="PANTHER" id="PTHR42756:SF1">
    <property type="entry name" value="TRANSCRIPTIONAL REPRESSOR OF EMRAB OPERON"/>
    <property type="match status" value="1"/>
</dbReference>
<dbReference type="EMBL" id="CP030941">
    <property type="protein sequence ID" value="UUP16361.1"/>
    <property type="molecule type" value="Genomic_DNA"/>
</dbReference>
<evidence type="ECO:0000259" key="4">
    <source>
        <dbReference type="PROSITE" id="PS50995"/>
    </source>
</evidence>
<keyword evidence="1" id="KW-0805">Transcription regulation</keyword>
<dbReference type="Gene3D" id="1.10.10.10">
    <property type="entry name" value="Winged helix-like DNA-binding domain superfamily/Winged helix DNA-binding domain"/>
    <property type="match status" value="1"/>
</dbReference>
<dbReference type="SUPFAM" id="SSF46785">
    <property type="entry name" value="Winged helix' DNA-binding domain"/>
    <property type="match status" value="1"/>
</dbReference>
<dbReference type="PROSITE" id="PS50995">
    <property type="entry name" value="HTH_MARR_2"/>
    <property type="match status" value="1"/>
</dbReference>
<keyword evidence="3" id="KW-0804">Transcription</keyword>